<dbReference type="GO" id="GO:0006559">
    <property type="term" value="P:L-phenylalanine catabolic process"/>
    <property type="evidence" value="ECO:0007669"/>
    <property type="project" value="UniProtKB-UniPathway"/>
</dbReference>
<proteinExistence type="inferred from homology"/>
<dbReference type="Gene3D" id="3.10.180.10">
    <property type="entry name" value="2,3-Dihydroxybiphenyl 1,2-Dioxygenase, domain 1"/>
    <property type="match status" value="2"/>
</dbReference>
<dbReference type="InterPro" id="IPR041735">
    <property type="entry name" value="4OHPhenylPyrv_dOase_C"/>
</dbReference>
<dbReference type="InterPro" id="IPR005956">
    <property type="entry name" value="4OHPhenylPyrv_dOase"/>
</dbReference>
<dbReference type="UniPathway" id="UPA00139">
    <property type="reaction ID" value="UER00362"/>
</dbReference>
<dbReference type="NCBIfam" id="TIGR01263">
    <property type="entry name" value="4HPPD"/>
    <property type="match status" value="1"/>
</dbReference>
<gene>
    <name evidence="12" type="ORF">BOH78_3366</name>
</gene>
<dbReference type="CDD" id="cd07250">
    <property type="entry name" value="HPPD_C_like"/>
    <property type="match status" value="1"/>
</dbReference>
<feature type="binding site" evidence="10">
    <location>
        <position position="290"/>
    </location>
    <ligand>
        <name>Fe cation</name>
        <dbReference type="ChEBI" id="CHEBI:24875"/>
    </ligand>
</feature>
<evidence type="ECO:0000256" key="9">
    <source>
        <dbReference type="PIRNR" id="PIRNR009283"/>
    </source>
</evidence>
<keyword evidence="6" id="KW-0828">Tyrosine catabolism</keyword>
<keyword evidence="4 10" id="KW-0479">Metal-binding</keyword>
<keyword evidence="7 10" id="KW-0408">Iron</keyword>
<feature type="domain" description="VOC" evidence="11">
    <location>
        <begin position="33"/>
        <end position="175"/>
    </location>
</feature>
<organism evidence="12 13">
    <name type="scientific">Pichia kudriavzevii</name>
    <name type="common">Yeast</name>
    <name type="synonym">Issatchenkia orientalis</name>
    <dbReference type="NCBI Taxonomy" id="4909"/>
    <lineage>
        <taxon>Eukaryota</taxon>
        <taxon>Fungi</taxon>
        <taxon>Dikarya</taxon>
        <taxon>Ascomycota</taxon>
        <taxon>Saccharomycotina</taxon>
        <taxon>Pichiomycetes</taxon>
        <taxon>Pichiales</taxon>
        <taxon>Pichiaceae</taxon>
        <taxon>Pichia</taxon>
    </lineage>
</organism>
<accession>A0A1V2LKY6</accession>
<keyword evidence="5" id="KW-0677">Repeat</keyword>
<dbReference type="InterPro" id="IPR004360">
    <property type="entry name" value="Glyas_Fos-R_dOase_dom"/>
</dbReference>
<evidence type="ECO:0000256" key="8">
    <source>
        <dbReference type="ARBA" id="ARBA00023232"/>
    </source>
</evidence>
<comment type="similarity">
    <text evidence="2 9">Belongs to the 4HPPD family.</text>
</comment>
<dbReference type="VEuPathDB" id="FungiDB:C5L36_0A08590"/>
<dbReference type="PIRSF" id="PIRSF009283">
    <property type="entry name" value="HPP_dOase"/>
    <property type="match status" value="1"/>
</dbReference>
<dbReference type="GO" id="GO:0003868">
    <property type="term" value="F:4-hydroxyphenylpyruvate dioxygenase activity"/>
    <property type="evidence" value="ECO:0007669"/>
    <property type="project" value="InterPro"/>
</dbReference>
<dbReference type="Proteomes" id="UP000189274">
    <property type="component" value="Unassembled WGS sequence"/>
</dbReference>
<comment type="caution">
    <text evidence="12">The sequence shown here is derived from an EMBL/GenBank/DDBJ whole genome shotgun (WGS) entry which is preliminary data.</text>
</comment>
<evidence type="ECO:0000256" key="7">
    <source>
        <dbReference type="ARBA" id="ARBA00023004"/>
    </source>
</evidence>
<dbReference type="Pfam" id="PF00903">
    <property type="entry name" value="Glyoxalase"/>
    <property type="match status" value="1"/>
</dbReference>
<name>A0A1V2LKY6_PICKU</name>
<keyword evidence="12" id="KW-0223">Dioxygenase</keyword>
<dbReference type="FunFam" id="3.10.180.10:FF:000001">
    <property type="entry name" value="4-hydroxyphenylpyruvate dioxygenase"/>
    <property type="match status" value="1"/>
</dbReference>
<keyword evidence="12" id="KW-0560">Oxidoreductase</keyword>
<dbReference type="PANTHER" id="PTHR11959">
    <property type="entry name" value="4-HYDROXYPHENYLPYRUVATE DIOXYGENASE"/>
    <property type="match status" value="1"/>
</dbReference>
<evidence type="ECO:0000313" key="12">
    <source>
        <dbReference type="EMBL" id="ONH73178.1"/>
    </source>
</evidence>
<evidence type="ECO:0000256" key="6">
    <source>
        <dbReference type="ARBA" id="ARBA00022878"/>
    </source>
</evidence>
<evidence type="ECO:0000259" key="11">
    <source>
        <dbReference type="PROSITE" id="PS51819"/>
    </source>
</evidence>
<keyword evidence="8" id="KW-0585">Phenylalanine catabolism</keyword>
<protein>
    <recommendedName>
        <fullName evidence="3 9">4-hydroxyphenylpyruvate dioxygenase</fullName>
    </recommendedName>
</protein>
<dbReference type="PANTHER" id="PTHR11959:SF1">
    <property type="entry name" value="4-HYDROXYPHENYLPYRUVATE DIOXYGENASE"/>
    <property type="match status" value="1"/>
</dbReference>
<feature type="domain" description="VOC" evidence="11">
    <location>
        <begin position="204"/>
        <end position="363"/>
    </location>
</feature>
<dbReference type="GO" id="GO:0006572">
    <property type="term" value="P:L-tyrosine catabolic process"/>
    <property type="evidence" value="ECO:0007669"/>
    <property type="project" value="UniProtKB-KW"/>
</dbReference>
<dbReference type="InterPro" id="IPR037523">
    <property type="entry name" value="VOC_core"/>
</dbReference>
<evidence type="ECO:0000256" key="1">
    <source>
        <dbReference type="ARBA" id="ARBA00005162"/>
    </source>
</evidence>
<dbReference type="GO" id="GO:0046872">
    <property type="term" value="F:metal ion binding"/>
    <property type="evidence" value="ECO:0007669"/>
    <property type="project" value="UniProtKB-KW"/>
</dbReference>
<dbReference type="AlphaFoldDB" id="A0A1V2LKY6"/>
<feature type="binding site" evidence="10">
    <location>
        <position position="207"/>
    </location>
    <ligand>
        <name>Fe cation</name>
        <dbReference type="ChEBI" id="CHEBI:24875"/>
    </ligand>
</feature>
<dbReference type="InterPro" id="IPR041736">
    <property type="entry name" value="4OHPhenylPyrv_dOase_N"/>
</dbReference>
<comment type="cofactor">
    <cofactor evidence="10">
        <name>Fe cation</name>
        <dbReference type="ChEBI" id="CHEBI:24875"/>
    </cofactor>
    <text evidence="10">Binds 1 Fe cation per subunit.</text>
</comment>
<dbReference type="PROSITE" id="PS51819">
    <property type="entry name" value="VOC"/>
    <property type="match status" value="2"/>
</dbReference>
<dbReference type="CDD" id="cd08342">
    <property type="entry name" value="HPPD_N_like"/>
    <property type="match status" value="1"/>
</dbReference>
<reference evidence="13" key="1">
    <citation type="journal article" date="2017" name="Genome Announc.">
        <title>Genome sequences of Cyberlindnera fabianii 65, Pichia kudriavzevii 129, and Saccharomyces cerevisiae 131 isolated from fermented masau fruits in Zimbabwe.</title>
        <authorList>
            <person name="van Rijswijck I.M.H."/>
            <person name="Derks M.F.L."/>
            <person name="Abee T."/>
            <person name="de Ridder D."/>
            <person name="Smid E.J."/>
        </authorList>
    </citation>
    <scope>NUCLEOTIDE SEQUENCE [LARGE SCALE GENOMIC DNA]</scope>
    <source>
        <strain evidence="13">129</strain>
    </source>
</reference>
<dbReference type="SUPFAM" id="SSF54593">
    <property type="entry name" value="Glyoxalase/Bleomycin resistance protein/Dihydroxybiphenyl dioxygenase"/>
    <property type="match status" value="1"/>
</dbReference>
<feature type="binding site" evidence="10">
    <location>
        <position position="374"/>
    </location>
    <ligand>
        <name>Fe cation</name>
        <dbReference type="ChEBI" id="CHEBI:24875"/>
    </ligand>
</feature>
<sequence>MTNDIATECPQEDTAIRYNNKHINEERGPSPHAFDHVLFYVSSPRVVARYLVCLFGFHIYAYKGLETGSREVSATAVKNGTAILVFMGAVRPLHWEPLLPSIDSIHQHIAEHGDSVKDVAFQCSDLESLVLRIKSKRAEQLLISDEPVVVKDEYGTIKLITIRGVQDTVHTLVDRSDYRGFLPGFRLVEQLRPQGNVHENLIVEIDHCVQNEDWNQMYNVCQFYKDYLDFHVFWCVDERQVHTEYSALKSTVMASKNEIIKMPINEPAIGRRKSQIEEFVEFHNGPGVQHIALKTNDMIETIGYMRTHGVEFIDVPDKYYENLKKRLALEKHPILKEPLEVLKKHGILVDFDEKGYLLQLFTKSIFERPTFFFEIIQRYNHNGFGAGNFKGLFEVMEKDQEKRGNLTKQEISKGKVLK</sequence>
<evidence type="ECO:0000256" key="4">
    <source>
        <dbReference type="ARBA" id="ARBA00022723"/>
    </source>
</evidence>
<evidence type="ECO:0000313" key="13">
    <source>
        <dbReference type="Proteomes" id="UP000189274"/>
    </source>
</evidence>
<evidence type="ECO:0000256" key="10">
    <source>
        <dbReference type="PIRSR" id="PIRSR009283-1"/>
    </source>
</evidence>
<keyword evidence="12" id="KW-0670">Pyruvate</keyword>
<evidence type="ECO:0000256" key="3">
    <source>
        <dbReference type="ARBA" id="ARBA00013222"/>
    </source>
</evidence>
<comment type="pathway">
    <text evidence="1">Amino-acid degradation; L-phenylalanine degradation; acetoacetate and fumarate from L-phenylalanine: step 3/6.</text>
</comment>
<dbReference type="InterPro" id="IPR029068">
    <property type="entry name" value="Glyas_Bleomycin-R_OHBP_Dase"/>
</dbReference>
<dbReference type="EMBL" id="MQVM01000016">
    <property type="protein sequence ID" value="ONH73178.1"/>
    <property type="molecule type" value="Genomic_DNA"/>
</dbReference>
<evidence type="ECO:0000256" key="2">
    <source>
        <dbReference type="ARBA" id="ARBA00005877"/>
    </source>
</evidence>
<evidence type="ECO:0000256" key="5">
    <source>
        <dbReference type="ARBA" id="ARBA00022737"/>
    </source>
</evidence>